<dbReference type="PANTHER" id="PTHR11101:SF54">
    <property type="entry name" value="LOW-AFFINITY INORGANIC PHOSPHATE TRANSPORTER-RELATED"/>
    <property type="match status" value="1"/>
</dbReference>
<dbReference type="EMBL" id="CAFBPK010000046">
    <property type="protein sequence ID" value="CAB5030481.1"/>
    <property type="molecule type" value="Genomic_DNA"/>
</dbReference>
<keyword evidence="4 6" id="KW-1133">Transmembrane helix</keyword>
<protein>
    <submittedName>
        <fullName evidence="14">Unannotated protein</fullName>
    </submittedName>
</protein>
<evidence type="ECO:0000256" key="3">
    <source>
        <dbReference type="ARBA" id="ARBA00022692"/>
    </source>
</evidence>
<evidence type="ECO:0000256" key="1">
    <source>
        <dbReference type="ARBA" id="ARBA00004141"/>
    </source>
</evidence>
<evidence type="ECO:0000313" key="8">
    <source>
        <dbReference type="EMBL" id="CAB4343510.1"/>
    </source>
</evidence>
<name>A0A6J7TM00_9ZZZZ</name>
<dbReference type="GO" id="GO:0035435">
    <property type="term" value="P:phosphate ion transmembrane transport"/>
    <property type="evidence" value="ECO:0007669"/>
    <property type="project" value="TreeGrafter"/>
</dbReference>
<dbReference type="EMBL" id="CAESAI010000042">
    <property type="protein sequence ID" value="CAB4343510.1"/>
    <property type="molecule type" value="Genomic_DNA"/>
</dbReference>
<dbReference type="InterPro" id="IPR001204">
    <property type="entry name" value="Phos_transporter"/>
</dbReference>
<dbReference type="GO" id="GO:0005315">
    <property type="term" value="F:phosphate transmembrane transporter activity"/>
    <property type="evidence" value="ECO:0007669"/>
    <property type="project" value="InterPro"/>
</dbReference>
<dbReference type="EMBL" id="CAFBIX010000044">
    <property type="protein sequence ID" value="CAB4849373.1"/>
    <property type="molecule type" value="Genomic_DNA"/>
</dbReference>
<evidence type="ECO:0000313" key="14">
    <source>
        <dbReference type="EMBL" id="CAB5054954.1"/>
    </source>
</evidence>
<dbReference type="AlphaFoldDB" id="A0A6J7TM00"/>
<organism evidence="14">
    <name type="scientific">freshwater metagenome</name>
    <dbReference type="NCBI Taxonomy" id="449393"/>
    <lineage>
        <taxon>unclassified sequences</taxon>
        <taxon>metagenomes</taxon>
        <taxon>ecological metagenomes</taxon>
    </lineage>
</organism>
<dbReference type="PANTHER" id="PTHR11101">
    <property type="entry name" value="PHOSPHATE TRANSPORTER"/>
    <property type="match status" value="1"/>
</dbReference>
<keyword evidence="3 6" id="KW-0812">Transmembrane</keyword>
<evidence type="ECO:0000256" key="4">
    <source>
        <dbReference type="ARBA" id="ARBA00022989"/>
    </source>
</evidence>
<feature type="transmembrane region" description="Helical" evidence="6">
    <location>
        <begin position="319"/>
        <end position="339"/>
    </location>
</feature>
<keyword evidence="2" id="KW-0813">Transport</keyword>
<feature type="transmembrane region" description="Helical" evidence="6">
    <location>
        <begin position="87"/>
        <end position="109"/>
    </location>
</feature>
<evidence type="ECO:0000313" key="11">
    <source>
        <dbReference type="EMBL" id="CAB4808202.1"/>
    </source>
</evidence>
<feature type="transmembrane region" description="Helical" evidence="6">
    <location>
        <begin position="145"/>
        <end position="166"/>
    </location>
</feature>
<feature type="transmembrane region" description="Helical" evidence="6">
    <location>
        <begin position="46"/>
        <end position="66"/>
    </location>
</feature>
<comment type="subcellular location">
    <subcellularLocation>
        <location evidence="1">Membrane</location>
        <topology evidence="1">Multi-pass membrane protein</topology>
    </subcellularLocation>
</comment>
<dbReference type="EMBL" id="CAEZYC010000092">
    <property type="protein sequence ID" value="CAB4717372.1"/>
    <property type="molecule type" value="Genomic_DNA"/>
</dbReference>
<accession>A0A6J7TM00</accession>
<dbReference type="EMBL" id="CAEZZD010000026">
    <property type="protein sequence ID" value="CAB4743305.1"/>
    <property type="molecule type" value="Genomic_DNA"/>
</dbReference>
<evidence type="ECO:0000256" key="5">
    <source>
        <dbReference type="ARBA" id="ARBA00023136"/>
    </source>
</evidence>
<keyword evidence="5 6" id="KW-0472">Membrane</keyword>
<evidence type="ECO:0000256" key="6">
    <source>
        <dbReference type="SAM" id="Phobius"/>
    </source>
</evidence>
<evidence type="ECO:0000313" key="9">
    <source>
        <dbReference type="EMBL" id="CAB4717372.1"/>
    </source>
</evidence>
<dbReference type="EMBL" id="CAFBQG010000197">
    <property type="protein sequence ID" value="CAB5054954.1"/>
    <property type="molecule type" value="Genomic_DNA"/>
</dbReference>
<dbReference type="GO" id="GO:0016020">
    <property type="term" value="C:membrane"/>
    <property type="evidence" value="ECO:0007669"/>
    <property type="project" value="UniProtKB-SubCell"/>
</dbReference>
<dbReference type="EMBL" id="CAFAAO010000014">
    <property type="protein sequence ID" value="CAB4808202.1"/>
    <property type="molecule type" value="Genomic_DNA"/>
</dbReference>
<proteinExistence type="predicted"/>
<gene>
    <name evidence="9" type="ORF">UFOPK2648_01227</name>
    <name evidence="10" type="ORF">UFOPK2824_00286</name>
    <name evidence="11" type="ORF">UFOPK3037_01098</name>
    <name evidence="12" type="ORF">UFOPK3278_01017</name>
    <name evidence="8" type="ORF">UFOPK3406_01251</name>
    <name evidence="7" type="ORF">UFOPK3925_00658</name>
    <name evidence="13" type="ORF">UFOPK4097_01598</name>
    <name evidence="14" type="ORF">UFOPK4301_01267</name>
</gene>
<feature type="transmembrane region" description="Helical" evidence="6">
    <location>
        <begin position="345"/>
        <end position="367"/>
    </location>
</feature>
<dbReference type="Pfam" id="PF01384">
    <property type="entry name" value="PHO4"/>
    <property type="match status" value="2"/>
</dbReference>
<evidence type="ECO:0000313" key="10">
    <source>
        <dbReference type="EMBL" id="CAB4743305.1"/>
    </source>
</evidence>
<evidence type="ECO:0000313" key="7">
    <source>
        <dbReference type="EMBL" id="CAB4336941.1"/>
    </source>
</evidence>
<evidence type="ECO:0000256" key="2">
    <source>
        <dbReference type="ARBA" id="ARBA00022448"/>
    </source>
</evidence>
<dbReference type="EMBL" id="CAESAD010000003">
    <property type="protein sequence ID" value="CAB4336941.1"/>
    <property type="molecule type" value="Genomic_DNA"/>
</dbReference>
<reference evidence="14" key="1">
    <citation type="submission" date="2020-05" db="EMBL/GenBank/DDBJ databases">
        <authorList>
            <person name="Chiriac C."/>
            <person name="Salcher M."/>
            <person name="Ghai R."/>
            <person name="Kavagutti S V."/>
        </authorList>
    </citation>
    <scope>NUCLEOTIDE SEQUENCE</scope>
</reference>
<evidence type="ECO:0000313" key="12">
    <source>
        <dbReference type="EMBL" id="CAB4849373.1"/>
    </source>
</evidence>
<sequence length="395" mass="40886">MDLILWATIITVGLALIFDFSNGFHDAANATATVIATKSLKPKTAVAISAVFNFLPAFVIGTAVANTISKTVNIDALPTVAEGMIPIGLRVTLAALLGAIFWNFFTWALGLPSSSSHALIGGLIGAGISAGGTQAVSWSTVSKTAIAIIASPLIAFLVAIIASWLIKASQKIFKLDDDHEVFRWGQIISSAFLSWGHGSNDAQKTMGIIAATLYASGYLVAEDASKLTPTTWVIFSAQTAIAMGTFYGGWRIIQTMGLNITHITRASGMAANIGAITSISGATHLGIPISTTHAAASSVIGSGVGTGHKVHLNTVGRMMSAWVVTLPSAGIVGFITFKATVLPGIWAFVVTGFLIVALLAYAIRLMFSATTAADVERALPLAVAASVSIEDKPAA</sequence>
<evidence type="ECO:0000313" key="13">
    <source>
        <dbReference type="EMBL" id="CAB5030481.1"/>
    </source>
</evidence>